<dbReference type="CDD" id="cd17552">
    <property type="entry name" value="REC_RR468-like"/>
    <property type="match status" value="1"/>
</dbReference>
<dbReference type="RefSeq" id="WP_190552113.1">
    <property type="nucleotide sequence ID" value="NZ_CAWPNO010000026.1"/>
</dbReference>
<comment type="caution">
    <text evidence="4">The sequence shown here is derived from an EMBL/GenBank/DDBJ whole genome shotgun (WGS) entry which is preliminary data.</text>
</comment>
<protein>
    <submittedName>
        <fullName evidence="4">Response regulator</fullName>
    </submittedName>
</protein>
<evidence type="ECO:0000256" key="1">
    <source>
        <dbReference type="ARBA" id="ARBA00022553"/>
    </source>
</evidence>
<dbReference type="PANTHER" id="PTHR44591">
    <property type="entry name" value="STRESS RESPONSE REGULATOR PROTEIN 1"/>
    <property type="match status" value="1"/>
</dbReference>
<dbReference type="Pfam" id="PF00072">
    <property type="entry name" value="Response_reg"/>
    <property type="match status" value="1"/>
</dbReference>
<proteinExistence type="predicted"/>
<dbReference type="PANTHER" id="PTHR44591:SF22">
    <property type="entry name" value="CHEY SUBFAMILY"/>
    <property type="match status" value="1"/>
</dbReference>
<keyword evidence="1 2" id="KW-0597">Phosphoprotein</keyword>
<evidence type="ECO:0000313" key="5">
    <source>
        <dbReference type="Proteomes" id="UP000658514"/>
    </source>
</evidence>
<feature type="modified residue" description="4-aspartylphosphate" evidence="2">
    <location>
        <position position="54"/>
    </location>
</feature>
<dbReference type="InterPro" id="IPR011006">
    <property type="entry name" value="CheY-like_superfamily"/>
</dbReference>
<dbReference type="PROSITE" id="PS50110">
    <property type="entry name" value="RESPONSE_REGULATORY"/>
    <property type="match status" value="1"/>
</dbReference>
<accession>A0ABR8ALH4</accession>
<sequence length="125" mass="13718">MTKKLLIVDDEECILELVEACLSDIGGWTIITASSGQEALKIAQNQPVDGILLDVSMPEMDGFAVYEQLQTNLATKTIPVIFLTAKSQTSDRVRFAQMGIAGVIIKPFEPFSISHEVADLFGWDE</sequence>
<evidence type="ECO:0000313" key="4">
    <source>
        <dbReference type="EMBL" id="MBD2200851.1"/>
    </source>
</evidence>
<organism evidence="4 5">
    <name type="scientific">Calothrix parietina FACHB-288</name>
    <dbReference type="NCBI Taxonomy" id="2692896"/>
    <lineage>
        <taxon>Bacteria</taxon>
        <taxon>Bacillati</taxon>
        <taxon>Cyanobacteriota</taxon>
        <taxon>Cyanophyceae</taxon>
        <taxon>Nostocales</taxon>
        <taxon>Calotrichaceae</taxon>
        <taxon>Calothrix</taxon>
    </lineage>
</organism>
<evidence type="ECO:0000256" key="2">
    <source>
        <dbReference type="PROSITE-ProRule" id="PRU00169"/>
    </source>
</evidence>
<dbReference type="InterPro" id="IPR001789">
    <property type="entry name" value="Sig_transdc_resp-reg_receiver"/>
</dbReference>
<dbReference type="SUPFAM" id="SSF52172">
    <property type="entry name" value="CheY-like"/>
    <property type="match status" value="1"/>
</dbReference>
<dbReference type="Gene3D" id="3.40.50.2300">
    <property type="match status" value="1"/>
</dbReference>
<keyword evidence="5" id="KW-1185">Reference proteome</keyword>
<dbReference type="Proteomes" id="UP000658514">
    <property type="component" value="Unassembled WGS sequence"/>
</dbReference>
<gene>
    <name evidence="4" type="ORF">H6G24_36330</name>
</gene>
<feature type="domain" description="Response regulatory" evidence="3">
    <location>
        <begin position="4"/>
        <end position="121"/>
    </location>
</feature>
<dbReference type="SMART" id="SM00448">
    <property type="entry name" value="REC"/>
    <property type="match status" value="1"/>
</dbReference>
<reference evidence="4 5" key="1">
    <citation type="journal article" date="2020" name="ISME J.">
        <title>Comparative genomics reveals insights into cyanobacterial evolution and habitat adaptation.</title>
        <authorList>
            <person name="Chen M.Y."/>
            <person name="Teng W.K."/>
            <person name="Zhao L."/>
            <person name="Hu C.X."/>
            <person name="Zhou Y.K."/>
            <person name="Han B.P."/>
            <person name="Song L.R."/>
            <person name="Shu W.S."/>
        </authorList>
    </citation>
    <scope>NUCLEOTIDE SEQUENCE [LARGE SCALE GENOMIC DNA]</scope>
    <source>
        <strain evidence="4 5">FACHB-288</strain>
    </source>
</reference>
<dbReference type="EMBL" id="JACJQH010000121">
    <property type="protein sequence ID" value="MBD2200851.1"/>
    <property type="molecule type" value="Genomic_DNA"/>
</dbReference>
<name>A0ABR8ALH4_9CYAN</name>
<evidence type="ECO:0000259" key="3">
    <source>
        <dbReference type="PROSITE" id="PS50110"/>
    </source>
</evidence>
<dbReference type="InterPro" id="IPR050595">
    <property type="entry name" value="Bact_response_regulator"/>
</dbReference>